<evidence type="ECO:0000313" key="3">
    <source>
        <dbReference type="Proteomes" id="UP000621266"/>
    </source>
</evidence>
<feature type="region of interest" description="Disordered" evidence="1">
    <location>
        <begin position="1"/>
        <end position="28"/>
    </location>
</feature>
<evidence type="ECO:0000256" key="1">
    <source>
        <dbReference type="SAM" id="MobiDB-lite"/>
    </source>
</evidence>
<dbReference type="InterPro" id="IPR009351">
    <property type="entry name" value="AlkZ-like"/>
</dbReference>
<dbReference type="PANTHER" id="PTHR38479:SF2">
    <property type="entry name" value="WINGED HELIX DNA-BINDING DOMAIN-CONTAINING PROTEIN"/>
    <property type="match status" value="1"/>
</dbReference>
<keyword evidence="2" id="KW-0238">DNA-binding</keyword>
<dbReference type="GO" id="GO:0003677">
    <property type="term" value="F:DNA binding"/>
    <property type="evidence" value="ECO:0007669"/>
    <property type="project" value="UniProtKB-KW"/>
</dbReference>
<organism evidence="2 3">
    <name type="scientific">Streptomyces lycii</name>
    <dbReference type="NCBI Taxonomy" id="2654337"/>
    <lineage>
        <taxon>Bacteria</taxon>
        <taxon>Bacillati</taxon>
        <taxon>Actinomycetota</taxon>
        <taxon>Actinomycetes</taxon>
        <taxon>Kitasatosporales</taxon>
        <taxon>Streptomycetaceae</taxon>
        <taxon>Streptomyces</taxon>
    </lineage>
</organism>
<gene>
    <name evidence="2" type="ORF">GCU69_29385</name>
</gene>
<feature type="region of interest" description="Disordered" evidence="1">
    <location>
        <begin position="406"/>
        <end position="428"/>
    </location>
</feature>
<dbReference type="PANTHER" id="PTHR38479">
    <property type="entry name" value="LMO0824 PROTEIN"/>
    <property type="match status" value="1"/>
</dbReference>
<comment type="caution">
    <text evidence="2">The sequence shown here is derived from an EMBL/GenBank/DDBJ whole genome shotgun (WGS) entry which is preliminary data.</text>
</comment>
<name>A0ABQ7FAR6_9ACTN</name>
<evidence type="ECO:0000313" key="2">
    <source>
        <dbReference type="EMBL" id="KAF4405617.1"/>
    </source>
</evidence>
<dbReference type="Proteomes" id="UP000621266">
    <property type="component" value="Unassembled WGS sequence"/>
</dbReference>
<protein>
    <submittedName>
        <fullName evidence="2">Winged helix DNA-binding domain-containing protein</fullName>
    </submittedName>
</protein>
<sequence>MTKTQRTPPPDRPARKARPAARSGAAASSGLPLLTARALNRATLDRQLLLRRAELTEEQAVAHLVGVHAQVPVVPYHALWARLADFDPGRLSALLENRRAVRISLHRSTLHLVTAEDCLRLRPLVQPAQDRMLRGQFGKRLAEVDLARLAAVSRELVEDRPLMFHELGKELARVWPGVEPLALSVAARTVLALVQVPPRGLWGRSGQARHTTVGQWLGREPYEPAAGAVEELLRRCLAAFGPAAVADMQTWSGLTRLREVVETMDLRAYRDENGTVLYDLPDAPLPDPETPAPPRLLPEYDNVLLSFRDRTRMVEDAYRSRIWAGNQAHRAFLVDGTVRGVWRPDTPSGPSAWRARDARSRTASVDIEPFQPLTRSEEEGVTSEAARLLRLCAPGAVHDIRVHGAARRQRQARRRKRTVPVRIDLHHR</sequence>
<proteinExistence type="predicted"/>
<reference evidence="2 3" key="1">
    <citation type="submission" date="2019-10" db="EMBL/GenBank/DDBJ databases">
        <title>Streptomyces tenebrisbrunneis sp.nov., an endogenous actinomycete isolated from of Lycium ruthenicum.</title>
        <authorList>
            <person name="Ma L."/>
        </authorList>
    </citation>
    <scope>NUCLEOTIDE SEQUENCE [LARGE SCALE GENOMIC DNA]</scope>
    <source>
        <strain evidence="2 3">TRM 66187</strain>
    </source>
</reference>
<dbReference type="RefSeq" id="WP_156207669.1">
    <property type="nucleotide sequence ID" value="NZ_WHPN01000409.1"/>
</dbReference>
<accession>A0ABQ7FAR6</accession>
<keyword evidence="3" id="KW-1185">Reference proteome</keyword>
<dbReference type="Pfam" id="PF06224">
    <property type="entry name" value="AlkZ-like"/>
    <property type="match status" value="1"/>
</dbReference>
<dbReference type="EMBL" id="WHPN01000409">
    <property type="protein sequence ID" value="KAF4405617.1"/>
    <property type="molecule type" value="Genomic_DNA"/>
</dbReference>